<dbReference type="Proteomes" id="UP000178870">
    <property type="component" value="Unassembled WGS sequence"/>
</dbReference>
<dbReference type="AlphaFoldDB" id="A0A1F7YWF8"/>
<dbReference type="Gene3D" id="3.40.50.2300">
    <property type="match status" value="1"/>
</dbReference>
<proteinExistence type="predicted"/>
<gene>
    <name evidence="1" type="ORF">A2803_00480</name>
</gene>
<comment type="caution">
    <text evidence="1">The sequence shown here is derived from an EMBL/GenBank/DDBJ whole genome shotgun (WGS) entry which is preliminary data.</text>
</comment>
<sequence>MENIEGNAELTEGEREYLREIWRGKWVAYVDDDTDDPEVLEEALSAYLGLDVVSTSRELRDKPNSVVLQTFEDPKNFLQALRDQKGTGGYDLAIIDGKFSDAKSLIGPQVARRAFAIQPNLVVVGRSAELRYNQMFEGLDEVALVIPKAMDLATAFPQLAKVFDEQAY</sequence>
<protein>
    <submittedName>
        <fullName evidence="1">Uncharacterized protein</fullName>
    </submittedName>
</protein>
<reference evidence="1 2" key="1">
    <citation type="journal article" date="2016" name="Nat. Commun.">
        <title>Thousands of microbial genomes shed light on interconnected biogeochemical processes in an aquifer system.</title>
        <authorList>
            <person name="Anantharaman K."/>
            <person name="Brown C.T."/>
            <person name="Hug L.A."/>
            <person name="Sharon I."/>
            <person name="Castelle C.J."/>
            <person name="Probst A.J."/>
            <person name="Thomas B.C."/>
            <person name="Singh A."/>
            <person name="Wilkins M.J."/>
            <person name="Karaoz U."/>
            <person name="Brodie E.L."/>
            <person name="Williams K.H."/>
            <person name="Hubbard S.S."/>
            <person name="Banfield J.F."/>
        </authorList>
    </citation>
    <scope>NUCLEOTIDE SEQUENCE [LARGE SCALE GENOMIC DNA]</scope>
</reference>
<evidence type="ECO:0000313" key="2">
    <source>
        <dbReference type="Proteomes" id="UP000178870"/>
    </source>
</evidence>
<evidence type="ECO:0000313" key="1">
    <source>
        <dbReference type="EMBL" id="OGM31621.1"/>
    </source>
</evidence>
<dbReference type="EMBL" id="MGGP01000023">
    <property type="protein sequence ID" value="OGM31621.1"/>
    <property type="molecule type" value="Genomic_DNA"/>
</dbReference>
<accession>A0A1F7YWF8</accession>
<organism evidence="1 2">
    <name type="scientific">Candidatus Woesebacteria bacterium RIFCSPHIGHO2_01_FULL_44_21</name>
    <dbReference type="NCBI Taxonomy" id="1802503"/>
    <lineage>
        <taxon>Bacteria</taxon>
        <taxon>Candidatus Woeseibacteriota</taxon>
    </lineage>
</organism>
<name>A0A1F7YWF8_9BACT</name>